<dbReference type="eggNOG" id="ENOG5033N2A">
    <property type="taxonomic scope" value="Bacteria"/>
</dbReference>
<organism evidence="3 4">
    <name type="scientific">Caldisalinibacter kiritimatiensis</name>
    <dbReference type="NCBI Taxonomy" id="1304284"/>
    <lineage>
        <taxon>Bacteria</taxon>
        <taxon>Bacillati</taxon>
        <taxon>Bacillota</taxon>
        <taxon>Tissierellia</taxon>
        <taxon>Tissierellales</taxon>
        <taxon>Thermohalobacteraceae</taxon>
        <taxon>Caldisalinibacter</taxon>
    </lineage>
</organism>
<feature type="signal peptide" evidence="2">
    <location>
        <begin position="1"/>
        <end position="23"/>
    </location>
</feature>
<evidence type="ECO:0000256" key="2">
    <source>
        <dbReference type="SAM" id="SignalP"/>
    </source>
</evidence>
<feature type="chain" id="PRO_5004346492" evidence="2">
    <location>
        <begin position="24"/>
        <end position="175"/>
    </location>
</feature>
<dbReference type="AlphaFoldDB" id="R1AU66"/>
<dbReference type="STRING" id="1304284.L21TH_1744"/>
<comment type="caution">
    <text evidence="3">The sequence shown here is derived from an EMBL/GenBank/DDBJ whole genome shotgun (WGS) entry which is preliminary data.</text>
</comment>
<dbReference type="Proteomes" id="UP000013378">
    <property type="component" value="Unassembled WGS sequence"/>
</dbReference>
<gene>
    <name evidence="3" type="ORF">L21TH_1744</name>
</gene>
<keyword evidence="1" id="KW-0175">Coiled coil</keyword>
<name>R1AU66_9FIRM</name>
<keyword evidence="2" id="KW-0732">Signal</keyword>
<proteinExistence type="predicted"/>
<reference evidence="3 4" key="1">
    <citation type="journal article" date="2015" name="Geomicrobiol. J.">
        <title>Caldisalinibacter kiritimatiensis gen. nov., sp. nov., a moderately thermohalophilic thiosulfate-reducing bacterium from a hypersaline microbial mat.</title>
        <authorList>
            <person name="Ben Hania W."/>
            <person name="Joseph M."/>
            <person name="Fiebig A."/>
            <person name="Bunk B."/>
            <person name="Klenk H.-P."/>
            <person name="Fardeau M.-L."/>
            <person name="Spring S."/>
        </authorList>
    </citation>
    <scope>NUCLEOTIDE SEQUENCE [LARGE SCALE GENOMIC DNA]</scope>
    <source>
        <strain evidence="3 4">L21-TH-D2</strain>
    </source>
</reference>
<protein>
    <submittedName>
        <fullName evidence="3">Uncharacterized protein</fullName>
    </submittedName>
</protein>
<accession>R1AU66</accession>
<evidence type="ECO:0000313" key="3">
    <source>
        <dbReference type="EMBL" id="EOD00217.1"/>
    </source>
</evidence>
<dbReference type="OrthoDB" id="1952293at2"/>
<evidence type="ECO:0000313" key="4">
    <source>
        <dbReference type="Proteomes" id="UP000013378"/>
    </source>
</evidence>
<feature type="coiled-coil region" evidence="1">
    <location>
        <begin position="95"/>
        <end position="133"/>
    </location>
</feature>
<evidence type="ECO:0000256" key="1">
    <source>
        <dbReference type="SAM" id="Coils"/>
    </source>
</evidence>
<dbReference type="RefSeq" id="WP_006314250.1">
    <property type="nucleotide sequence ID" value="NZ_ARZA01000198.1"/>
</dbReference>
<keyword evidence="4" id="KW-1185">Reference proteome</keyword>
<dbReference type="EMBL" id="ARZA01000198">
    <property type="protein sequence ID" value="EOD00217.1"/>
    <property type="molecule type" value="Genomic_DNA"/>
</dbReference>
<sequence length="175" mass="20430">MKKLLTILMVGLLVFASVGTAFAEEPDLTSRTQLSLEQMQQMREAGQRYKALKEFKDEIHQINELRIERLELKTQQIEKNDSIIDLYISAREEGNKEALLEAREARKQIKEINKEISELHKQLKEERKAFREDVKNDNFDEAREHINKVISIKEQINSKVEAKLGLLDQIIEILS</sequence>